<gene>
    <name evidence="1" type="ORF">GA0070606_4834</name>
</gene>
<accession>A0A1C6VR22</accession>
<dbReference type="RefSeq" id="WP_091104476.1">
    <property type="nucleotide sequence ID" value="NZ_FMHZ01000002.1"/>
</dbReference>
<sequence length="108" mass="11657">MENVGKIRLHQNAWVVAKLQFTYLDGGKMIHTDGSPGVALGNSVTLDPSEFGVPEGASVSAYIFVVWGNDNHGKEIFTMVHGSPNIADYTLEGTTLGNTLTYNGMKQK</sequence>
<reference evidence="2" key="1">
    <citation type="submission" date="2016-06" db="EMBL/GenBank/DDBJ databases">
        <authorList>
            <person name="Varghese N."/>
            <person name="Submissions Spin"/>
        </authorList>
    </citation>
    <scope>NUCLEOTIDE SEQUENCE [LARGE SCALE GENOMIC DNA]</scope>
    <source>
        <strain evidence="2">DSM 43903</strain>
    </source>
</reference>
<dbReference type="AlphaFoldDB" id="A0A1C6VR22"/>
<protein>
    <submittedName>
        <fullName evidence="1">Uncharacterized protein</fullName>
    </submittedName>
</protein>
<name>A0A1C6VR22_9ACTN</name>
<evidence type="ECO:0000313" key="1">
    <source>
        <dbReference type="EMBL" id="SCL68637.1"/>
    </source>
</evidence>
<evidence type="ECO:0000313" key="2">
    <source>
        <dbReference type="Proteomes" id="UP000199001"/>
    </source>
</evidence>
<dbReference type="OrthoDB" id="964028at2"/>
<dbReference type="Proteomes" id="UP000199001">
    <property type="component" value="Unassembled WGS sequence"/>
</dbReference>
<organism evidence="1 2">
    <name type="scientific">Micromonospora citrea</name>
    <dbReference type="NCBI Taxonomy" id="47855"/>
    <lineage>
        <taxon>Bacteria</taxon>
        <taxon>Bacillati</taxon>
        <taxon>Actinomycetota</taxon>
        <taxon>Actinomycetes</taxon>
        <taxon>Micromonosporales</taxon>
        <taxon>Micromonosporaceae</taxon>
        <taxon>Micromonospora</taxon>
    </lineage>
</organism>
<keyword evidence="2" id="KW-1185">Reference proteome</keyword>
<dbReference type="EMBL" id="FMHZ01000002">
    <property type="protein sequence ID" value="SCL68637.1"/>
    <property type="molecule type" value="Genomic_DNA"/>
</dbReference>
<proteinExistence type="predicted"/>